<sequence>MIRAALRAYARPFVLSSIFAAGSVSLHAQDEFPGHQRTQEITLHKGWNAVYLEVDPADDAPTSVFAGVPVDKVATLFKNPGNQQFVTDPAVNLTKAQGWGVWYAPELPEAFLKSLDAIDGNRAYLVHAKADCQWRPKGRVTGDAVAWQPDAFNFTGFPIAAVGGPTFAQFFAGSKAHKNQAIYRLVNGRWKQVLQPTAESMRSGEAFWIYCKGPSDYQGPLRAEVTGGVLALGKGPADLTLRNEAPHPLTPTIHHIAGDASPLPLSILIKTYGDPEAPVKSVPANLPAAAWQQPLPALEIAGAIAIPFECRSGELLRPLQGSLLKITTDLGTETWVPVSGRRDDLGD</sequence>
<evidence type="ECO:0000313" key="2">
    <source>
        <dbReference type="EMBL" id="MCW1922130.1"/>
    </source>
</evidence>
<dbReference type="Proteomes" id="UP001320876">
    <property type="component" value="Unassembled WGS sequence"/>
</dbReference>
<proteinExistence type="predicted"/>
<accession>A0ABT3GFQ4</accession>
<dbReference type="EMBL" id="JAPDDT010000002">
    <property type="protein sequence ID" value="MCW1922130.1"/>
    <property type="molecule type" value="Genomic_DNA"/>
</dbReference>
<dbReference type="RefSeq" id="WP_264486240.1">
    <property type="nucleotide sequence ID" value="NZ_JAPDDT010000002.1"/>
</dbReference>
<comment type="caution">
    <text evidence="2">The sequence shown here is derived from an EMBL/GenBank/DDBJ whole genome shotgun (WGS) entry which is preliminary data.</text>
</comment>
<feature type="signal peptide" evidence="1">
    <location>
        <begin position="1"/>
        <end position="28"/>
    </location>
</feature>
<protein>
    <submittedName>
        <fullName evidence="2">Uncharacterized protein</fullName>
    </submittedName>
</protein>
<gene>
    <name evidence="2" type="ORF">OKA05_06170</name>
</gene>
<evidence type="ECO:0000256" key="1">
    <source>
        <dbReference type="SAM" id="SignalP"/>
    </source>
</evidence>
<keyword evidence="3" id="KW-1185">Reference proteome</keyword>
<feature type="chain" id="PRO_5047372319" evidence="1">
    <location>
        <begin position="29"/>
        <end position="347"/>
    </location>
</feature>
<reference evidence="2 3" key="1">
    <citation type="submission" date="2022-10" db="EMBL/GenBank/DDBJ databases">
        <title>Luteolibacter arcticus strain CCTCC AB 2014275, whole genome shotgun sequencing project.</title>
        <authorList>
            <person name="Zhao G."/>
            <person name="Shen L."/>
        </authorList>
    </citation>
    <scope>NUCLEOTIDE SEQUENCE [LARGE SCALE GENOMIC DNA]</scope>
    <source>
        <strain evidence="2 3">CCTCC AB 2014275</strain>
    </source>
</reference>
<organism evidence="2 3">
    <name type="scientific">Luteolibacter arcticus</name>
    <dbReference type="NCBI Taxonomy" id="1581411"/>
    <lineage>
        <taxon>Bacteria</taxon>
        <taxon>Pseudomonadati</taxon>
        <taxon>Verrucomicrobiota</taxon>
        <taxon>Verrucomicrobiia</taxon>
        <taxon>Verrucomicrobiales</taxon>
        <taxon>Verrucomicrobiaceae</taxon>
        <taxon>Luteolibacter</taxon>
    </lineage>
</organism>
<name>A0ABT3GFQ4_9BACT</name>
<keyword evidence="1" id="KW-0732">Signal</keyword>
<evidence type="ECO:0000313" key="3">
    <source>
        <dbReference type="Proteomes" id="UP001320876"/>
    </source>
</evidence>